<organism evidence="2">
    <name type="scientific">Stylochus fafai</name>
    <dbReference type="NCBI Taxonomy" id="3319416"/>
    <lineage>
        <taxon>Eukaryota</taxon>
        <taxon>Metazoa</taxon>
        <taxon>Spiralia</taxon>
        <taxon>Lophotrochozoa</taxon>
        <taxon>Platyhelminthes</taxon>
        <taxon>Rhabditophora</taxon>
        <taxon>Polycladida</taxon>
        <taxon>Acotylea</taxon>
        <taxon>Stylochoidea</taxon>
        <taxon>Stylochidae</taxon>
        <taxon>Stylochus</taxon>
    </lineage>
</organism>
<dbReference type="AlphaFoldDB" id="A0A2R3SK58"/>
<keyword evidence="1" id="KW-1133">Transmembrane helix</keyword>
<proteinExistence type="predicted"/>
<sequence length="164" mass="19153">MSCILWFSLMLINYLCLFSLNSLVLGLLILFCSFFISLLISIYSLSWYSLIFFIVYIGGLLVLFIYISSLNFNPVFYFSRTGGFLNILLKINVVFFLVISLTQITWNFNGFFWTELDTNNFSFNLFNEVEILFLINVGLVLLVVLWVITKLSFRNRSALRPFFS</sequence>
<keyword evidence="1" id="KW-0812">Transmembrane</keyword>
<keyword evidence="2" id="KW-0496">Mitochondrion</keyword>
<keyword evidence="1" id="KW-0472">Membrane</keyword>
<geneLocation type="mitochondrion" evidence="2"/>
<reference evidence="2" key="1">
    <citation type="journal article" date="2018" name="Genomics">
        <title>Probing recalcitrant problems in polyclad evolution and systematics with novel mitochondrial genome resources.</title>
        <authorList>
            <person name="Kenny N.J."/>
            <person name="Norena C."/>
            <person name="Damborenea C."/>
            <person name="Grande C."/>
        </authorList>
    </citation>
    <scope>NUCLEOTIDE SEQUENCE</scope>
</reference>
<feature type="transmembrane region" description="Helical" evidence="1">
    <location>
        <begin position="87"/>
        <end position="106"/>
    </location>
</feature>
<feature type="transmembrane region" description="Helical" evidence="1">
    <location>
        <begin position="46"/>
        <end position="67"/>
    </location>
</feature>
<protein>
    <submittedName>
        <fullName evidence="2">NADH dehydrogenase subunit 6</fullName>
    </submittedName>
</protein>
<feature type="transmembrane region" description="Helical" evidence="1">
    <location>
        <begin position="12"/>
        <end position="40"/>
    </location>
</feature>
<name>A0A2R3SK58_9PLAT</name>
<evidence type="ECO:0000313" key="2">
    <source>
        <dbReference type="EMBL" id="AVP74419.1"/>
    </source>
</evidence>
<accession>A0A2R3SK58</accession>
<feature type="transmembrane region" description="Helical" evidence="1">
    <location>
        <begin position="131"/>
        <end position="153"/>
    </location>
</feature>
<evidence type="ECO:0000256" key="1">
    <source>
        <dbReference type="SAM" id="Phobius"/>
    </source>
</evidence>
<gene>
    <name evidence="2" type="primary">ND6</name>
</gene>
<dbReference type="EMBL" id="MF993335">
    <property type="protein sequence ID" value="AVP74419.1"/>
    <property type="molecule type" value="Genomic_DNA"/>
</dbReference>